<comment type="similarity">
    <text evidence="4">Belongs to the SNF2/RAD54 helicase family. SMARCAL1 subfamily.</text>
</comment>
<dbReference type="InterPro" id="IPR038718">
    <property type="entry name" value="SNF2-like_sf"/>
</dbReference>
<dbReference type="PANTHER" id="PTHR45766:SF6">
    <property type="entry name" value="SWI_SNF-RELATED MATRIX-ASSOCIATED ACTIN-DEPENDENT REGULATOR OF CHROMATIN SUBFAMILY A-LIKE PROTEIN 1"/>
    <property type="match status" value="1"/>
</dbReference>
<evidence type="ECO:0000313" key="9">
    <source>
        <dbReference type="EMBL" id="SSX13893.1"/>
    </source>
</evidence>
<dbReference type="PROSITE" id="PS51194">
    <property type="entry name" value="HELICASE_CTER"/>
    <property type="match status" value="1"/>
</dbReference>
<feature type="region of interest" description="Disordered" evidence="5">
    <location>
        <begin position="1"/>
        <end position="51"/>
    </location>
</feature>
<dbReference type="InterPro" id="IPR049730">
    <property type="entry name" value="SNF2/RAD54-like_C"/>
</dbReference>
<comment type="subcellular location">
    <subcellularLocation>
        <location evidence="1">Nucleus</location>
    </subcellularLocation>
</comment>
<reference evidence="10" key="2">
    <citation type="submission" date="2018-07" db="EMBL/GenBank/DDBJ databases">
        <authorList>
            <person name="Quirk P.G."/>
            <person name="Krulwich T.A."/>
        </authorList>
    </citation>
    <scope>NUCLEOTIDE SEQUENCE</scope>
</reference>
<keyword evidence="3" id="KW-0539">Nucleus</keyword>
<name>A0A336LAZ2_CULSO</name>
<sequence>MYGSAEEIEKRRQQALEKQKQRKENLQKNILNENVPTNTTNSVSSSNFYGNEKHENKLKHNFNNLSVTKPYQRPMSQNVNNNKPSPAKIAPVFLRPLKITFSFVTEDRFTVKTSSYSEIAVTIFKTISSKSFDPKTRNWTFHYRDYEKLLKEVQNNVSLKNSNLLVEPIPNFALRIFRESPGDDHLRDMPLSEYIEPKLAHTLMGFQKEGFYFGVAKQGRVLIADEMGLGKTYQAIALADFYKSDWPLLICTTAAMREQWAAKLRELLPRINPQKIICITSGQDLGVESANIVITSYSLMESLGATLLEKKFGVLIMDESHTLKNNKAKRTSVAEDLSKVAKRVILLSGTPALSRPKELYSQISMLAPGFASFKEYSTRYCDGKFTTFGWNADGTSNLEELNLLLKKKFMIRRTKDDVEHDLKEKNRESVILDTSLIKTNDPNLSQYADEFSKSKGRDREEILLKFYSATAEIKIKAVCAYLKTLLKDINLKFIVFAHHRIMLDALSDFMYTQGIDFMKIDGTTKHDIRDKNVARFQNEPRCRVAVLSLLACSAGITLTAAKMVVFAELTWTPSILEQAESRAHRIGQTDDITVKYLLAKGTADDLIWPMLQKKQHYLNKAGLNNEDFSDNTCISAPNSAGNITPYLTKTQKVTPNIAIPSTSKCNLSDSRLTETEKKTEDEIDWGDEEDDLLLASIDI</sequence>
<gene>
    <name evidence="9" type="primary">CSON006266</name>
</gene>
<dbReference type="EMBL" id="UFQT01002367">
    <property type="protein sequence ID" value="SSX33312.1"/>
    <property type="molecule type" value="Genomic_DNA"/>
</dbReference>
<dbReference type="SMART" id="SM00490">
    <property type="entry name" value="HELICc"/>
    <property type="match status" value="1"/>
</dbReference>
<dbReference type="InterPro" id="IPR000330">
    <property type="entry name" value="SNF2_N"/>
</dbReference>
<feature type="domain" description="HARP" evidence="8">
    <location>
        <begin position="90"/>
        <end position="170"/>
    </location>
</feature>
<dbReference type="GO" id="GO:0043596">
    <property type="term" value="C:nuclear replication fork"/>
    <property type="evidence" value="ECO:0007669"/>
    <property type="project" value="TreeGrafter"/>
</dbReference>
<dbReference type="GO" id="GO:0031297">
    <property type="term" value="P:replication fork processing"/>
    <property type="evidence" value="ECO:0007669"/>
    <property type="project" value="TreeGrafter"/>
</dbReference>
<dbReference type="CDD" id="cd18793">
    <property type="entry name" value="SF2_C_SNF"/>
    <property type="match status" value="1"/>
</dbReference>
<feature type="compositionally biased region" description="Low complexity" evidence="5">
    <location>
        <begin position="34"/>
        <end position="47"/>
    </location>
</feature>
<evidence type="ECO:0000256" key="2">
    <source>
        <dbReference type="ARBA" id="ARBA00022801"/>
    </source>
</evidence>
<evidence type="ECO:0000256" key="3">
    <source>
        <dbReference type="ARBA" id="ARBA00023242"/>
    </source>
</evidence>
<dbReference type="Gene3D" id="3.40.50.300">
    <property type="entry name" value="P-loop containing nucleotide triphosphate hydrolases"/>
    <property type="match status" value="1"/>
</dbReference>
<dbReference type="CDD" id="cd18010">
    <property type="entry name" value="DEXHc_HARP_SMARCAL1"/>
    <property type="match status" value="1"/>
</dbReference>
<reference evidence="9" key="1">
    <citation type="submission" date="2018-04" db="EMBL/GenBank/DDBJ databases">
        <authorList>
            <person name="Go L.Y."/>
            <person name="Mitchell J.A."/>
        </authorList>
    </citation>
    <scope>NUCLEOTIDE SEQUENCE</scope>
    <source>
        <tissue evidence="9">Whole organism</tissue>
    </source>
</reference>
<evidence type="ECO:0000313" key="10">
    <source>
        <dbReference type="EMBL" id="SSX33312.1"/>
    </source>
</evidence>
<dbReference type="SUPFAM" id="SSF52540">
    <property type="entry name" value="P-loop containing nucleoside triphosphate hydrolases"/>
    <property type="match status" value="2"/>
</dbReference>
<dbReference type="InterPro" id="IPR001650">
    <property type="entry name" value="Helicase_C-like"/>
</dbReference>
<evidence type="ECO:0000256" key="5">
    <source>
        <dbReference type="SAM" id="MobiDB-lite"/>
    </source>
</evidence>
<dbReference type="Pfam" id="PF00176">
    <property type="entry name" value="SNF2-rel_dom"/>
    <property type="match status" value="1"/>
</dbReference>
<feature type="domain" description="Helicase C-terminal" evidence="7">
    <location>
        <begin position="481"/>
        <end position="634"/>
    </location>
</feature>
<dbReference type="Gene3D" id="3.40.50.10810">
    <property type="entry name" value="Tandem AAA-ATPase domain"/>
    <property type="match status" value="1"/>
</dbReference>
<protein>
    <submittedName>
        <fullName evidence="9">CSON006266 protein</fullName>
    </submittedName>
</protein>
<keyword evidence="2" id="KW-0378">Hydrolase</keyword>
<dbReference type="PANTHER" id="PTHR45766">
    <property type="entry name" value="DNA ANNEALING HELICASE AND ENDONUCLEASE ZRANB3 FAMILY MEMBER"/>
    <property type="match status" value="1"/>
</dbReference>
<dbReference type="InterPro" id="IPR027417">
    <property type="entry name" value="P-loop_NTPase"/>
</dbReference>
<evidence type="ECO:0000259" key="8">
    <source>
        <dbReference type="PROSITE" id="PS51467"/>
    </source>
</evidence>
<dbReference type="GO" id="GO:0016787">
    <property type="term" value="F:hydrolase activity"/>
    <property type="evidence" value="ECO:0007669"/>
    <property type="project" value="UniProtKB-KW"/>
</dbReference>
<feature type="domain" description="Helicase ATP-binding" evidence="6">
    <location>
        <begin position="212"/>
        <end position="369"/>
    </location>
</feature>
<organism evidence="9">
    <name type="scientific">Culicoides sonorensis</name>
    <name type="common">Biting midge</name>
    <dbReference type="NCBI Taxonomy" id="179676"/>
    <lineage>
        <taxon>Eukaryota</taxon>
        <taxon>Metazoa</taxon>
        <taxon>Ecdysozoa</taxon>
        <taxon>Arthropoda</taxon>
        <taxon>Hexapoda</taxon>
        <taxon>Insecta</taxon>
        <taxon>Pterygota</taxon>
        <taxon>Neoptera</taxon>
        <taxon>Endopterygota</taxon>
        <taxon>Diptera</taxon>
        <taxon>Nematocera</taxon>
        <taxon>Chironomoidea</taxon>
        <taxon>Ceratopogonidae</taxon>
        <taxon>Ceratopogoninae</taxon>
        <taxon>Culicoides</taxon>
        <taxon>Monoculicoides</taxon>
    </lineage>
</organism>
<dbReference type="InterPro" id="IPR014001">
    <property type="entry name" value="Helicase_ATP-bd"/>
</dbReference>
<dbReference type="Pfam" id="PF00271">
    <property type="entry name" value="Helicase_C"/>
    <property type="match status" value="1"/>
</dbReference>
<dbReference type="EMBL" id="UFQS01002367">
    <property type="protein sequence ID" value="SSX13893.1"/>
    <property type="molecule type" value="Genomic_DNA"/>
</dbReference>
<dbReference type="PROSITE" id="PS51192">
    <property type="entry name" value="HELICASE_ATP_BIND_1"/>
    <property type="match status" value="1"/>
</dbReference>
<evidence type="ECO:0000259" key="7">
    <source>
        <dbReference type="PROSITE" id="PS51194"/>
    </source>
</evidence>
<accession>A0A336LAZ2</accession>
<dbReference type="VEuPathDB" id="VectorBase:CSON006266"/>
<dbReference type="AlphaFoldDB" id="A0A336LAZ2"/>
<evidence type="ECO:0000259" key="6">
    <source>
        <dbReference type="PROSITE" id="PS51192"/>
    </source>
</evidence>
<evidence type="ECO:0000256" key="1">
    <source>
        <dbReference type="ARBA" id="ARBA00004123"/>
    </source>
</evidence>
<dbReference type="PROSITE" id="PS51467">
    <property type="entry name" value="HARP"/>
    <property type="match status" value="1"/>
</dbReference>
<feature type="compositionally biased region" description="Basic and acidic residues" evidence="5">
    <location>
        <begin position="7"/>
        <end position="26"/>
    </location>
</feature>
<dbReference type="GO" id="GO:0006281">
    <property type="term" value="P:DNA repair"/>
    <property type="evidence" value="ECO:0007669"/>
    <property type="project" value="TreeGrafter"/>
</dbReference>
<dbReference type="SMART" id="SM00487">
    <property type="entry name" value="DEXDc"/>
    <property type="match status" value="1"/>
</dbReference>
<proteinExistence type="inferred from homology"/>
<dbReference type="OMA" id="WTNDETK"/>
<evidence type="ECO:0000256" key="4">
    <source>
        <dbReference type="PROSITE-ProRule" id="PRU00800"/>
    </source>
</evidence>
<dbReference type="InterPro" id="IPR010003">
    <property type="entry name" value="HARP_dom"/>
</dbReference>
<dbReference type="Pfam" id="PF07443">
    <property type="entry name" value="HARP"/>
    <property type="match status" value="1"/>
</dbReference>
<dbReference type="GO" id="GO:0005524">
    <property type="term" value="F:ATP binding"/>
    <property type="evidence" value="ECO:0007669"/>
    <property type="project" value="InterPro"/>
</dbReference>